<organism evidence="1">
    <name type="scientific">marine sediment metagenome</name>
    <dbReference type="NCBI Taxonomy" id="412755"/>
    <lineage>
        <taxon>unclassified sequences</taxon>
        <taxon>metagenomes</taxon>
        <taxon>ecological metagenomes</taxon>
    </lineage>
</organism>
<accession>X1DWG9</accession>
<reference evidence="1" key="1">
    <citation type="journal article" date="2014" name="Front. Microbiol.">
        <title>High frequency of phylogenetically diverse reductive dehalogenase-homologous genes in deep subseafloor sedimentary metagenomes.</title>
        <authorList>
            <person name="Kawai M."/>
            <person name="Futagami T."/>
            <person name="Toyoda A."/>
            <person name="Takaki Y."/>
            <person name="Nishi S."/>
            <person name="Hori S."/>
            <person name="Arai W."/>
            <person name="Tsubouchi T."/>
            <person name="Morono Y."/>
            <person name="Uchiyama I."/>
            <person name="Ito T."/>
            <person name="Fujiyama A."/>
            <person name="Inagaki F."/>
            <person name="Takami H."/>
        </authorList>
    </citation>
    <scope>NUCLEOTIDE SEQUENCE</scope>
    <source>
        <strain evidence="1">Expedition CK06-06</strain>
    </source>
</reference>
<dbReference type="EMBL" id="BART01029397">
    <property type="protein sequence ID" value="GAH00738.1"/>
    <property type="molecule type" value="Genomic_DNA"/>
</dbReference>
<dbReference type="AlphaFoldDB" id="X1DWG9"/>
<sequence>MPTTFDTHAIAQAQDTIVDLIGQHDVSYTGTLQLCRIYGYLCLEMLRAKAKPIGGGDDGDDVGR</sequence>
<proteinExistence type="predicted"/>
<name>X1DWG9_9ZZZZ</name>
<comment type="caution">
    <text evidence="1">The sequence shown here is derived from an EMBL/GenBank/DDBJ whole genome shotgun (WGS) entry which is preliminary data.</text>
</comment>
<protein>
    <submittedName>
        <fullName evidence="1">Uncharacterized protein</fullName>
    </submittedName>
</protein>
<evidence type="ECO:0000313" key="1">
    <source>
        <dbReference type="EMBL" id="GAH00738.1"/>
    </source>
</evidence>
<gene>
    <name evidence="1" type="ORF">S01H4_51594</name>
</gene>